<reference evidence="1 2" key="2">
    <citation type="submission" date="2018-03" db="EMBL/GenBank/DDBJ databases">
        <title>The ancient ancestry and fast evolution of plastids.</title>
        <authorList>
            <person name="Moore K.R."/>
            <person name="Magnabosco C."/>
            <person name="Momper L."/>
            <person name="Gold D.A."/>
            <person name="Bosak T."/>
            <person name="Fournier G.P."/>
        </authorList>
    </citation>
    <scope>NUCLEOTIDE SEQUENCE [LARGE SCALE GENOMIC DNA]</scope>
    <source>
        <strain evidence="1 2">ULC18</strain>
    </source>
</reference>
<dbReference type="EMBL" id="PVWK01000142">
    <property type="protein sequence ID" value="PSB24636.1"/>
    <property type="molecule type" value="Genomic_DNA"/>
</dbReference>
<keyword evidence="2" id="KW-1185">Reference proteome</keyword>
<evidence type="ECO:0008006" key="3">
    <source>
        <dbReference type="Google" id="ProtNLM"/>
    </source>
</evidence>
<proteinExistence type="predicted"/>
<dbReference type="InterPro" id="IPR029063">
    <property type="entry name" value="SAM-dependent_MTases_sf"/>
</dbReference>
<dbReference type="SUPFAM" id="SSF53335">
    <property type="entry name" value="S-adenosyl-L-methionine-dependent methyltransferases"/>
    <property type="match status" value="1"/>
</dbReference>
<accession>A0A2T1DVU4</accession>
<protein>
    <recommendedName>
        <fullName evidence="3">Class I SAM-dependent methyltransferase</fullName>
    </recommendedName>
</protein>
<dbReference type="AlphaFoldDB" id="A0A2T1DVU4"/>
<evidence type="ECO:0000313" key="1">
    <source>
        <dbReference type="EMBL" id="PSB24636.1"/>
    </source>
</evidence>
<reference evidence="2" key="1">
    <citation type="submission" date="2018-02" db="EMBL/GenBank/DDBJ databases">
        <authorList>
            <person name="Moore K."/>
            <person name="Momper L."/>
        </authorList>
    </citation>
    <scope>NUCLEOTIDE SEQUENCE [LARGE SCALE GENOMIC DNA]</scope>
    <source>
        <strain evidence="2">ULC18</strain>
    </source>
</reference>
<sequence length="249" mass="27620">MQNGFVEIILGCSRELSMNQLQSIAKAVLPSQVQKVLLAPHRDFVFDRAMKRFLSNPDACKQPRNPVLIDLIYGWGNKGWSALDEYLAACIEHALTSNGPILECGSGLSTLLLGAIAQKQGRSHWALEHTPEWATRVQHYLNRYQLDAVVLCSTPLKDYGDFCWYEAPLASMPDSFSLVICDGPPGATKGGRYGLVPIMSDRLKSGCVILLDDAEREQERTIAARWQAELGASFETLGPNKPFIEMTLH</sequence>
<dbReference type="Pfam" id="PF13578">
    <property type="entry name" value="Methyltransf_24"/>
    <property type="match status" value="1"/>
</dbReference>
<dbReference type="Proteomes" id="UP000239576">
    <property type="component" value="Unassembled WGS sequence"/>
</dbReference>
<evidence type="ECO:0000313" key="2">
    <source>
        <dbReference type="Proteomes" id="UP000239576"/>
    </source>
</evidence>
<name>A0A2T1DVU4_9CYAN</name>
<dbReference type="OrthoDB" id="823440at2"/>
<dbReference type="Gene3D" id="3.40.50.150">
    <property type="entry name" value="Vaccinia Virus protein VP39"/>
    <property type="match status" value="1"/>
</dbReference>
<gene>
    <name evidence="1" type="ORF">C7B82_26860</name>
</gene>
<organism evidence="1 2">
    <name type="scientific">Stenomitos frigidus ULC18</name>
    <dbReference type="NCBI Taxonomy" id="2107698"/>
    <lineage>
        <taxon>Bacteria</taxon>
        <taxon>Bacillati</taxon>
        <taxon>Cyanobacteriota</taxon>
        <taxon>Cyanophyceae</taxon>
        <taxon>Leptolyngbyales</taxon>
        <taxon>Leptolyngbyaceae</taxon>
        <taxon>Stenomitos</taxon>
    </lineage>
</organism>
<comment type="caution">
    <text evidence="1">The sequence shown here is derived from an EMBL/GenBank/DDBJ whole genome shotgun (WGS) entry which is preliminary data.</text>
</comment>